<dbReference type="RefSeq" id="WP_167682766.1">
    <property type="nucleotide sequence ID" value="NZ_JAATWB010000015.1"/>
</dbReference>
<dbReference type="InterPro" id="IPR009061">
    <property type="entry name" value="DNA-bd_dom_put_sf"/>
</dbReference>
<keyword evidence="2" id="KW-0805">Transcription regulation</keyword>
<dbReference type="Gene3D" id="1.10.1660.10">
    <property type="match status" value="1"/>
</dbReference>
<dbReference type="Proteomes" id="UP000720344">
    <property type="component" value="Unassembled WGS sequence"/>
</dbReference>
<comment type="caution">
    <text evidence="7">The sequence shown here is derived from an EMBL/GenBank/DDBJ whole genome shotgun (WGS) entry which is preliminary data.</text>
</comment>
<evidence type="ECO:0000313" key="8">
    <source>
        <dbReference type="Proteomes" id="UP000720344"/>
    </source>
</evidence>
<dbReference type="SMART" id="SM00422">
    <property type="entry name" value="HTH_MERR"/>
    <property type="match status" value="1"/>
</dbReference>
<dbReference type="CDD" id="cd01104">
    <property type="entry name" value="HTH_MlrA-CarA"/>
    <property type="match status" value="1"/>
</dbReference>
<dbReference type="PROSITE" id="PS50937">
    <property type="entry name" value="HTH_MERR_2"/>
    <property type="match status" value="1"/>
</dbReference>
<dbReference type="Gene3D" id="3.40.50.280">
    <property type="entry name" value="Cobalamin-binding domain"/>
    <property type="match status" value="1"/>
</dbReference>
<feature type="domain" description="B12-binding" evidence="6">
    <location>
        <begin position="200"/>
        <end position="330"/>
    </location>
</feature>
<evidence type="ECO:0000256" key="2">
    <source>
        <dbReference type="ARBA" id="ARBA00023015"/>
    </source>
</evidence>
<dbReference type="InterPro" id="IPR047057">
    <property type="entry name" value="MerR_fam"/>
</dbReference>
<keyword evidence="4" id="KW-0804">Transcription</keyword>
<dbReference type="SUPFAM" id="SSF52242">
    <property type="entry name" value="Cobalamin (vitamin B12)-binding domain"/>
    <property type="match status" value="1"/>
</dbReference>
<gene>
    <name evidence="7" type="ORF">HCX48_13260</name>
</gene>
<dbReference type="InterPro" id="IPR036724">
    <property type="entry name" value="Cobalamin-bd_sf"/>
</dbReference>
<evidence type="ECO:0000313" key="7">
    <source>
        <dbReference type="EMBL" id="NJA90183.1"/>
    </source>
</evidence>
<dbReference type="SUPFAM" id="SSF46955">
    <property type="entry name" value="Putative DNA-binding domain"/>
    <property type="match status" value="1"/>
</dbReference>
<dbReference type="InterPro" id="IPR006158">
    <property type="entry name" value="Cobalamin-bd"/>
</dbReference>
<dbReference type="EMBL" id="JAATWB010000015">
    <property type="protein sequence ID" value="NJA90183.1"/>
    <property type="molecule type" value="Genomic_DNA"/>
</dbReference>
<dbReference type="Pfam" id="PF02607">
    <property type="entry name" value="B12-binding_2"/>
    <property type="match status" value="1"/>
</dbReference>
<organism evidence="7 8">
    <name type="scientific">Rhodocyclus gracilis</name>
    <dbReference type="NCBI Taxonomy" id="2929842"/>
    <lineage>
        <taxon>Bacteria</taxon>
        <taxon>Pseudomonadati</taxon>
        <taxon>Pseudomonadota</taxon>
        <taxon>Betaproteobacteria</taxon>
        <taxon>Rhodocyclales</taxon>
        <taxon>Rhodocyclaceae</taxon>
        <taxon>Rhodocyclus</taxon>
    </lineage>
</organism>
<dbReference type="InterPro" id="IPR000551">
    <property type="entry name" value="MerR-type_HTH_dom"/>
</dbReference>
<keyword evidence="8" id="KW-1185">Reference proteome</keyword>
<protein>
    <submittedName>
        <fullName evidence="7">MerR family transcriptional regulator</fullName>
    </submittedName>
</protein>
<evidence type="ECO:0000256" key="4">
    <source>
        <dbReference type="ARBA" id="ARBA00023163"/>
    </source>
</evidence>
<sequence>MNAPRPHLSISAVERDTGLGKDTLRAWERRYGFPSPARDDCGERLYPAEQVDRLRLIKRLIDQGHRPGRLVGVADADLVQLAARGTAATGTAASCVEGCAAPATAGLSDGQASGLAPLIERALTHIRAHDLPALQQTLNQALLRQGVGRFVIDTVGPLSVAVGEAWMRGEIEVFEEHLYTEQIKTLLRQSLSALPGTGAAPRVLLTTLPDELHTLGLLMVQSLLALEGATCIPLGAQTPLFDIRLAAQAHAADIVALSFSASFPSRQVAPLVSQLRGMLPPHVELWIGGGGAERARAAVAAAATGNASDGQGIRILPSLDSALQALEVWRSARG</sequence>
<dbReference type="PANTHER" id="PTHR30204">
    <property type="entry name" value="REDOX-CYCLING DRUG-SENSING TRANSCRIPTIONAL ACTIVATOR SOXR"/>
    <property type="match status" value="1"/>
</dbReference>
<evidence type="ECO:0000259" key="6">
    <source>
        <dbReference type="PROSITE" id="PS51332"/>
    </source>
</evidence>
<dbReference type="Pfam" id="PF02310">
    <property type="entry name" value="B12-binding"/>
    <property type="match status" value="1"/>
</dbReference>
<dbReference type="Gene3D" id="1.10.1240.10">
    <property type="entry name" value="Methionine synthase domain"/>
    <property type="match status" value="1"/>
</dbReference>
<evidence type="ECO:0000256" key="3">
    <source>
        <dbReference type="ARBA" id="ARBA00023125"/>
    </source>
</evidence>
<dbReference type="Pfam" id="PF13411">
    <property type="entry name" value="MerR_1"/>
    <property type="match status" value="1"/>
</dbReference>
<dbReference type="InterPro" id="IPR003759">
    <property type="entry name" value="Cbl-bd_cap"/>
</dbReference>
<dbReference type="InterPro" id="IPR036594">
    <property type="entry name" value="Meth_synthase_dom"/>
</dbReference>
<dbReference type="PANTHER" id="PTHR30204:SF69">
    <property type="entry name" value="MERR-FAMILY TRANSCRIPTIONAL REGULATOR"/>
    <property type="match status" value="1"/>
</dbReference>
<dbReference type="PROSITE" id="PS51332">
    <property type="entry name" value="B12_BINDING"/>
    <property type="match status" value="1"/>
</dbReference>
<feature type="domain" description="HTH merR-type" evidence="5">
    <location>
        <begin position="7"/>
        <end position="64"/>
    </location>
</feature>
<name>A0ABX0WP43_9RHOO</name>
<keyword evidence="3" id="KW-0238">DNA-binding</keyword>
<reference evidence="8" key="1">
    <citation type="submission" date="2020-03" db="EMBL/GenBank/DDBJ databases">
        <title>Whole-genome sequence of the purple nonsulfur bacterium Rhodocyclus tenuis DSM112.</title>
        <authorList>
            <person name="Kyndt J.A."/>
            <person name="Meyer T.E."/>
        </authorList>
    </citation>
    <scope>NUCLEOTIDE SEQUENCE [LARGE SCALE GENOMIC DNA]</scope>
    <source>
        <strain evidence="8">DSM 112</strain>
    </source>
</reference>
<keyword evidence="1" id="KW-0678">Repressor</keyword>
<evidence type="ECO:0000259" key="5">
    <source>
        <dbReference type="PROSITE" id="PS50937"/>
    </source>
</evidence>
<accession>A0ABX0WP43</accession>
<proteinExistence type="predicted"/>
<evidence type="ECO:0000256" key="1">
    <source>
        <dbReference type="ARBA" id="ARBA00022491"/>
    </source>
</evidence>